<dbReference type="GO" id="GO:0050380">
    <property type="term" value="F:undecaprenyl-diphosphatase activity"/>
    <property type="evidence" value="ECO:0007669"/>
    <property type="project" value="InterPro"/>
</dbReference>
<feature type="transmembrane region" description="Helical" evidence="1">
    <location>
        <begin position="58"/>
        <end position="80"/>
    </location>
</feature>
<feature type="transmembrane region" description="Helical" evidence="1">
    <location>
        <begin position="28"/>
        <end position="51"/>
    </location>
</feature>
<evidence type="ECO:0000259" key="2">
    <source>
        <dbReference type="SMART" id="SM00014"/>
    </source>
</evidence>
<protein>
    <submittedName>
        <fullName evidence="3">Phosphatase PAP2 family protein</fullName>
    </submittedName>
</protein>
<dbReference type="Proteomes" id="UP001246473">
    <property type="component" value="Unassembled WGS sequence"/>
</dbReference>
<dbReference type="SMART" id="SM00014">
    <property type="entry name" value="acidPPc"/>
    <property type="match status" value="1"/>
</dbReference>
<dbReference type="PANTHER" id="PTHR14969">
    <property type="entry name" value="SPHINGOSINE-1-PHOSPHATE PHOSPHOHYDROLASE"/>
    <property type="match status" value="1"/>
</dbReference>
<accession>A0AAP5QHL4</accession>
<comment type="caution">
    <text evidence="3">The sequence shown here is derived from an EMBL/GenBank/DDBJ whole genome shotgun (WGS) entry which is preliminary data.</text>
</comment>
<evidence type="ECO:0000313" key="4">
    <source>
        <dbReference type="Proteomes" id="UP001246473"/>
    </source>
</evidence>
<sequence>MYTLEAFNQALFLAINGTLATPVWLVDIALLIANYVIYLVPLLLAGMWLWGSDAQRSLAIRACLVAMLGVGANQLIGLVWQHPRPFMIGLGHTFLPHAPDSSFPSDHATVFAGIILTLLLGRAHWLGALTLLAGVSVAWARVFLGVHFPLDMLGAVVVACVAYFLVAPFWDLGGAALTRWAIALYRKLLARPIDLGWLRR</sequence>
<feature type="transmembrane region" description="Helical" evidence="1">
    <location>
        <begin position="152"/>
        <end position="170"/>
    </location>
</feature>
<dbReference type="Pfam" id="PF01569">
    <property type="entry name" value="PAP2"/>
    <property type="match status" value="1"/>
</dbReference>
<dbReference type="AlphaFoldDB" id="A0AAP5QHL4"/>
<organism evidence="3 4">
    <name type="scientific">Paraburkholderia fungorum</name>
    <dbReference type="NCBI Taxonomy" id="134537"/>
    <lineage>
        <taxon>Bacteria</taxon>
        <taxon>Pseudomonadati</taxon>
        <taxon>Pseudomonadota</taxon>
        <taxon>Betaproteobacteria</taxon>
        <taxon>Burkholderiales</taxon>
        <taxon>Burkholderiaceae</taxon>
        <taxon>Paraburkholderia</taxon>
    </lineage>
</organism>
<dbReference type="SUPFAM" id="SSF48317">
    <property type="entry name" value="Acid phosphatase/Vanadium-dependent haloperoxidase"/>
    <property type="match status" value="1"/>
</dbReference>
<feature type="domain" description="Phosphatidic acid phosphatase type 2/haloperoxidase" evidence="2">
    <location>
        <begin position="62"/>
        <end position="167"/>
    </location>
</feature>
<feature type="transmembrane region" description="Helical" evidence="1">
    <location>
        <begin position="110"/>
        <end position="140"/>
    </location>
</feature>
<dbReference type="PANTHER" id="PTHR14969:SF13">
    <property type="entry name" value="AT30094P"/>
    <property type="match status" value="1"/>
</dbReference>
<keyword evidence="1" id="KW-1133">Transmembrane helix</keyword>
<proteinExistence type="predicted"/>
<keyword evidence="1" id="KW-0472">Membrane</keyword>
<dbReference type="InterPro" id="IPR000326">
    <property type="entry name" value="PAP2/HPO"/>
</dbReference>
<evidence type="ECO:0000313" key="3">
    <source>
        <dbReference type="EMBL" id="MDT8843848.1"/>
    </source>
</evidence>
<dbReference type="InterPro" id="IPR036938">
    <property type="entry name" value="PAP2/HPO_sf"/>
</dbReference>
<dbReference type="CDD" id="cd03385">
    <property type="entry name" value="PAP2_BcrC_like"/>
    <property type="match status" value="1"/>
</dbReference>
<evidence type="ECO:0000256" key="1">
    <source>
        <dbReference type="SAM" id="Phobius"/>
    </source>
</evidence>
<name>A0AAP5QHL4_9BURK</name>
<keyword evidence="1" id="KW-0812">Transmembrane</keyword>
<reference evidence="3" key="1">
    <citation type="submission" date="2022-08" db="EMBL/GenBank/DDBJ databases">
        <authorList>
            <person name="Kim S.-J."/>
        </authorList>
    </citation>
    <scope>NUCLEOTIDE SEQUENCE</scope>
    <source>
        <strain evidence="3">KJ</strain>
    </source>
</reference>
<dbReference type="InterPro" id="IPR033879">
    <property type="entry name" value="UPP_Pase"/>
</dbReference>
<dbReference type="RefSeq" id="WP_106356966.1">
    <property type="nucleotide sequence ID" value="NZ_JANSLM010000030.1"/>
</dbReference>
<dbReference type="EMBL" id="JANSLM010000030">
    <property type="protein sequence ID" value="MDT8843848.1"/>
    <property type="molecule type" value="Genomic_DNA"/>
</dbReference>
<gene>
    <name evidence="3" type="ORF">ParKJ_41365</name>
</gene>
<dbReference type="GO" id="GO:0005886">
    <property type="term" value="C:plasma membrane"/>
    <property type="evidence" value="ECO:0007669"/>
    <property type="project" value="InterPro"/>
</dbReference>
<dbReference type="Gene3D" id="1.20.144.10">
    <property type="entry name" value="Phosphatidic acid phosphatase type 2/haloperoxidase"/>
    <property type="match status" value="1"/>
</dbReference>